<dbReference type="Proteomes" id="UP000003986">
    <property type="component" value="Unassembled WGS sequence"/>
</dbReference>
<feature type="compositionally biased region" description="Low complexity" evidence="1">
    <location>
        <begin position="8"/>
        <end position="26"/>
    </location>
</feature>
<keyword evidence="2" id="KW-0812">Transmembrane</keyword>
<protein>
    <submittedName>
        <fullName evidence="3">Predicted protein</fullName>
    </submittedName>
</protein>
<reference evidence="4" key="1">
    <citation type="submission" date="2008-10" db="EMBL/GenBank/DDBJ databases">
        <authorList>
            <person name="Molnar K."/>
        </authorList>
    </citation>
    <scope>NUCLEOTIDE SEQUENCE [LARGE SCALE GENOMIC DNA]</scope>
    <source>
        <strain evidence="4">NRRL 15998</strain>
    </source>
</reference>
<evidence type="ECO:0000256" key="1">
    <source>
        <dbReference type="SAM" id="MobiDB-lite"/>
    </source>
</evidence>
<name>D6AHG2_STRFL</name>
<feature type="transmembrane region" description="Helical" evidence="2">
    <location>
        <begin position="49"/>
        <end position="66"/>
    </location>
</feature>
<keyword evidence="2" id="KW-0472">Membrane</keyword>
<reference evidence="4" key="2">
    <citation type="submission" date="2008-12" db="EMBL/GenBank/DDBJ databases">
        <title>Annotation of Streptomyces roseosporus strain NRRL 15998.</title>
        <authorList>
            <consortium name="The Broad Institute Genome Sequencing Platform"/>
            <consortium name="Broad Institute Microbial Sequencing Center"/>
            <person name="Fischbach M."/>
            <person name="Ward D."/>
            <person name="Young S."/>
            <person name="Kodira C.D."/>
            <person name="Zeng Q."/>
            <person name="Koehrsen M."/>
            <person name="Godfrey P."/>
            <person name="Alvarado L."/>
            <person name="Berlin A.M."/>
            <person name="Borenstein D."/>
            <person name="Chen Z."/>
            <person name="Engels R."/>
            <person name="Freedman E."/>
            <person name="Gellesch M."/>
            <person name="Goldberg J."/>
            <person name="Griggs A."/>
            <person name="Gujja S."/>
            <person name="Heiman D.I."/>
            <person name="Hepburn T.A."/>
            <person name="Howarth C."/>
            <person name="Jen D."/>
            <person name="Larson L."/>
            <person name="Lewis B."/>
            <person name="Mehta T."/>
            <person name="Park D."/>
            <person name="Pearson M."/>
            <person name="Roberts A."/>
            <person name="Saif S."/>
            <person name="Shea T.D."/>
            <person name="Shenoy N."/>
            <person name="Sisk P."/>
            <person name="Stolte C."/>
            <person name="Sykes S.N."/>
            <person name="Walk T."/>
            <person name="White J."/>
            <person name="Yandava C."/>
            <person name="Straight P."/>
            <person name="Clardy J."/>
            <person name="Hung D."/>
            <person name="Kolter R."/>
            <person name="Mekalanos J."/>
            <person name="Walker S."/>
            <person name="Walsh C.T."/>
            <person name="Wieland B.L.C."/>
            <person name="Ilzarbe M."/>
            <person name="Galagan J."/>
            <person name="Nusbaum C."/>
            <person name="Birren B."/>
        </authorList>
    </citation>
    <scope>NUCLEOTIDE SEQUENCE [LARGE SCALE GENOMIC DNA]</scope>
    <source>
        <strain evidence="4">NRRL 15998</strain>
    </source>
</reference>
<dbReference type="EMBL" id="DS999644">
    <property type="protein sequence ID" value="EFE74954.2"/>
    <property type="molecule type" value="Genomic_DNA"/>
</dbReference>
<dbReference type="AlphaFoldDB" id="D6AHG2"/>
<evidence type="ECO:0000313" key="4">
    <source>
        <dbReference type="Proteomes" id="UP000003986"/>
    </source>
</evidence>
<feature type="region of interest" description="Disordered" evidence="1">
    <location>
        <begin position="1"/>
        <end position="41"/>
    </location>
</feature>
<proteinExistence type="predicted"/>
<evidence type="ECO:0000313" key="3">
    <source>
        <dbReference type="EMBL" id="EFE74954.2"/>
    </source>
</evidence>
<sequence>MARWASTAEAQPGASAPRAAAAPQPRADLDSPNSGRTLSAGPPVNPQCMSSFLLLYFLFSCFFFGVRRGVDND</sequence>
<accession>D6AHG2</accession>
<evidence type="ECO:0000256" key="2">
    <source>
        <dbReference type="SAM" id="Phobius"/>
    </source>
</evidence>
<organism evidence="3 4">
    <name type="scientific">Streptomyces filamentosus NRRL 15998</name>
    <dbReference type="NCBI Taxonomy" id="457431"/>
    <lineage>
        <taxon>Bacteria</taxon>
        <taxon>Bacillati</taxon>
        <taxon>Actinomycetota</taxon>
        <taxon>Actinomycetes</taxon>
        <taxon>Kitasatosporales</taxon>
        <taxon>Streptomycetaceae</taxon>
        <taxon>Streptomyces</taxon>
    </lineage>
</organism>
<gene>
    <name evidence="3" type="ORF">SSGG_02320</name>
</gene>
<keyword evidence="2" id="KW-1133">Transmembrane helix</keyword>